<gene>
    <name evidence="6" type="ORF">PhCBS80983_g03406</name>
</gene>
<protein>
    <recommendedName>
        <fullName evidence="8">Ribosomal protein L22</fullName>
    </recommendedName>
</protein>
<dbReference type="SUPFAM" id="SSF54843">
    <property type="entry name" value="Ribosomal protein L22"/>
    <property type="match status" value="1"/>
</dbReference>
<feature type="compositionally biased region" description="Low complexity" evidence="5">
    <location>
        <begin position="58"/>
        <end position="68"/>
    </location>
</feature>
<dbReference type="InterPro" id="IPR001063">
    <property type="entry name" value="Ribosomal_uL22"/>
</dbReference>
<dbReference type="GO" id="GO:0005840">
    <property type="term" value="C:ribosome"/>
    <property type="evidence" value="ECO:0007669"/>
    <property type="project" value="UniProtKB-KW"/>
</dbReference>
<evidence type="ECO:0000256" key="4">
    <source>
        <dbReference type="RuleBase" id="RU004005"/>
    </source>
</evidence>
<proteinExistence type="inferred from homology"/>
<dbReference type="GO" id="GO:1990904">
    <property type="term" value="C:ribonucleoprotein complex"/>
    <property type="evidence" value="ECO:0007669"/>
    <property type="project" value="UniProtKB-KW"/>
</dbReference>
<comment type="similarity">
    <text evidence="1 4">Belongs to the universal ribosomal protein uL22 family.</text>
</comment>
<evidence type="ECO:0008006" key="8">
    <source>
        <dbReference type="Google" id="ProtNLM"/>
    </source>
</evidence>
<comment type="caution">
    <text evidence="6">The sequence shown here is derived from an EMBL/GenBank/DDBJ whole genome shotgun (WGS) entry which is preliminary data.</text>
</comment>
<feature type="region of interest" description="Disordered" evidence="5">
    <location>
        <begin position="33"/>
        <end position="52"/>
    </location>
</feature>
<feature type="compositionally biased region" description="Polar residues" evidence="5">
    <location>
        <begin position="33"/>
        <end position="46"/>
    </location>
</feature>
<dbReference type="GO" id="GO:0006412">
    <property type="term" value="P:translation"/>
    <property type="evidence" value="ECO:0007669"/>
    <property type="project" value="InterPro"/>
</dbReference>
<keyword evidence="2 4" id="KW-0689">Ribosomal protein</keyword>
<reference evidence="6 7" key="1">
    <citation type="journal article" date="2019" name="Sci. Rep.">
        <title>Comparative genomics of chytrid fungi reveal insights into the obligate biotrophic and pathogenic lifestyle of Synchytrium endobioticum.</title>
        <authorList>
            <person name="van de Vossenberg B.T.L.H."/>
            <person name="Warris S."/>
            <person name="Nguyen H.D.T."/>
            <person name="van Gent-Pelzer M.P.E."/>
            <person name="Joly D.L."/>
            <person name="van de Geest H.C."/>
            <person name="Bonants P.J.M."/>
            <person name="Smith D.S."/>
            <person name="Levesque C.A."/>
            <person name="van der Lee T.A.J."/>
        </authorList>
    </citation>
    <scope>NUCLEOTIDE SEQUENCE [LARGE SCALE GENOMIC DNA]</scope>
    <source>
        <strain evidence="6 7">CBS 809.83</strain>
    </source>
</reference>
<evidence type="ECO:0000256" key="2">
    <source>
        <dbReference type="ARBA" id="ARBA00022980"/>
    </source>
</evidence>
<accession>A0A507E2J0</accession>
<evidence type="ECO:0000256" key="3">
    <source>
        <dbReference type="ARBA" id="ARBA00023274"/>
    </source>
</evidence>
<sequence>MVHKAACLGLLAQSRNAVRSLHTSIPSLVAVSSPLTQQHAPKSNRPNVYPKLRQDIAPTTSTTTTKPSSVPPPTAVASDAPFQRSTVQQQFLARLARDGGDRIVTFRRNILHTEYTRFLTLCDQVKGLTLDQALLQIKWLRKPITKKMEDALKEAIVKAKEEGLDLNKTYVADAYVKKNAAILQNYLVKRYLRGRGRYGSTPHPVSTLLELTLQERDKPFQVRENDPLEWLRDRLRERQKPFAKSAEQVYEEVRTRRKVKEVFC</sequence>
<name>A0A507E2J0_9FUNG</name>
<dbReference type="Proteomes" id="UP000318582">
    <property type="component" value="Unassembled WGS sequence"/>
</dbReference>
<keyword evidence="7" id="KW-1185">Reference proteome</keyword>
<dbReference type="Gene3D" id="3.90.470.10">
    <property type="entry name" value="Ribosomal protein L22/L17"/>
    <property type="match status" value="1"/>
</dbReference>
<evidence type="ECO:0000256" key="1">
    <source>
        <dbReference type="ARBA" id="ARBA00009451"/>
    </source>
</evidence>
<dbReference type="AlphaFoldDB" id="A0A507E2J0"/>
<dbReference type="Pfam" id="PF00237">
    <property type="entry name" value="Ribosomal_L22"/>
    <property type="match status" value="1"/>
</dbReference>
<keyword evidence="3 4" id="KW-0687">Ribonucleoprotein</keyword>
<evidence type="ECO:0000313" key="6">
    <source>
        <dbReference type="EMBL" id="TPX58054.1"/>
    </source>
</evidence>
<dbReference type="GO" id="GO:0003735">
    <property type="term" value="F:structural constituent of ribosome"/>
    <property type="evidence" value="ECO:0007669"/>
    <property type="project" value="InterPro"/>
</dbReference>
<dbReference type="InterPro" id="IPR036394">
    <property type="entry name" value="Ribosomal_uL22_sf"/>
</dbReference>
<feature type="region of interest" description="Disordered" evidence="5">
    <location>
        <begin position="58"/>
        <end position="80"/>
    </location>
</feature>
<evidence type="ECO:0000313" key="7">
    <source>
        <dbReference type="Proteomes" id="UP000318582"/>
    </source>
</evidence>
<evidence type="ECO:0000256" key="5">
    <source>
        <dbReference type="SAM" id="MobiDB-lite"/>
    </source>
</evidence>
<dbReference type="EMBL" id="QEAQ01000042">
    <property type="protein sequence ID" value="TPX58054.1"/>
    <property type="molecule type" value="Genomic_DNA"/>
</dbReference>
<organism evidence="6 7">
    <name type="scientific">Powellomyces hirtus</name>
    <dbReference type="NCBI Taxonomy" id="109895"/>
    <lineage>
        <taxon>Eukaryota</taxon>
        <taxon>Fungi</taxon>
        <taxon>Fungi incertae sedis</taxon>
        <taxon>Chytridiomycota</taxon>
        <taxon>Chytridiomycota incertae sedis</taxon>
        <taxon>Chytridiomycetes</taxon>
        <taxon>Spizellomycetales</taxon>
        <taxon>Powellomycetaceae</taxon>
        <taxon>Powellomyces</taxon>
    </lineage>
</organism>